<accession>A0A7Z0DNB5</accession>
<dbReference type="Proteomes" id="UP000564496">
    <property type="component" value="Unassembled WGS sequence"/>
</dbReference>
<comment type="caution">
    <text evidence="2">The sequence shown here is derived from an EMBL/GenBank/DDBJ whole genome shotgun (WGS) entry which is preliminary data.</text>
</comment>
<protein>
    <submittedName>
        <fullName evidence="2">Uncharacterized protein</fullName>
    </submittedName>
</protein>
<sequence>MRIPHPGLRAGARTGRAAIGVLVLAGTLLVLPTGPAKGDPEVDPQSASQSSVKVPTPELKALLAANPAEGQPGFDDLPANLSISLTEGTVTTSQHAVVRRSKMSITSRPIWGALYFAELNEPLENPTKYVATCTAAIRCVPDPFYQPSCATADPSTQWMTGYFRSPIYPIKPLEGGGAKVGILVQDKINLIAFGTIPATATLTISVPRLDRAVQPLMAHVWSRRRTRGCVPVPSDIAGASSLVEGKINIQLSDLEVDGVPVDLGPRCQTKRPADLYLWGDTTSGTYSPNGGGPLGAYDGLHPGSRGPLNDPYYVKDNGRIIPPSSGIEVPPFANCGTNGDDLSPLVSAMASGPNNPVRAMQKTLVAINRIPLEDLSTCGGTPTRPQCPLPAPEVPERPPLPDGEGE</sequence>
<feature type="region of interest" description="Disordered" evidence="1">
    <location>
        <begin position="376"/>
        <end position="406"/>
    </location>
</feature>
<feature type="compositionally biased region" description="Pro residues" evidence="1">
    <location>
        <begin position="385"/>
        <end position="406"/>
    </location>
</feature>
<keyword evidence="3" id="KW-1185">Reference proteome</keyword>
<evidence type="ECO:0000256" key="1">
    <source>
        <dbReference type="SAM" id="MobiDB-lite"/>
    </source>
</evidence>
<dbReference type="EMBL" id="JACBZR010000001">
    <property type="protein sequence ID" value="NYI78806.1"/>
    <property type="molecule type" value="Genomic_DNA"/>
</dbReference>
<proteinExistence type="predicted"/>
<reference evidence="2 3" key="1">
    <citation type="submission" date="2020-07" db="EMBL/GenBank/DDBJ databases">
        <title>Sequencing the genomes of 1000 actinobacteria strains.</title>
        <authorList>
            <person name="Klenk H.-P."/>
        </authorList>
    </citation>
    <scope>NUCLEOTIDE SEQUENCE [LARGE SCALE GENOMIC DNA]</scope>
    <source>
        <strain evidence="2 3">DSM 26487</strain>
    </source>
</reference>
<dbReference type="RefSeq" id="WP_179659112.1">
    <property type="nucleotide sequence ID" value="NZ_JACBZR010000001.1"/>
</dbReference>
<dbReference type="AlphaFoldDB" id="A0A7Z0DNB5"/>
<evidence type="ECO:0000313" key="2">
    <source>
        <dbReference type="EMBL" id="NYI78806.1"/>
    </source>
</evidence>
<evidence type="ECO:0000313" key="3">
    <source>
        <dbReference type="Proteomes" id="UP000564496"/>
    </source>
</evidence>
<gene>
    <name evidence="2" type="ORF">BJ988_003454</name>
</gene>
<organism evidence="2 3">
    <name type="scientific">Nocardioides panzhihuensis</name>
    <dbReference type="NCBI Taxonomy" id="860243"/>
    <lineage>
        <taxon>Bacteria</taxon>
        <taxon>Bacillati</taxon>
        <taxon>Actinomycetota</taxon>
        <taxon>Actinomycetes</taxon>
        <taxon>Propionibacteriales</taxon>
        <taxon>Nocardioidaceae</taxon>
        <taxon>Nocardioides</taxon>
    </lineage>
</organism>
<name>A0A7Z0DNB5_9ACTN</name>